<organism evidence="2 3">
    <name type="scientific">Streptomyces vastus</name>
    <dbReference type="NCBI Taxonomy" id="285451"/>
    <lineage>
        <taxon>Bacteria</taxon>
        <taxon>Bacillati</taxon>
        <taxon>Actinomycetota</taxon>
        <taxon>Actinomycetes</taxon>
        <taxon>Kitasatosporales</taxon>
        <taxon>Streptomycetaceae</taxon>
        <taxon>Streptomyces</taxon>
    </lineage>
</organism>
<dbReference type="PROSITE" id="PS50206">
    <property type="entry name" value="RHODANESE_3"/>
    <property type="match status" value="1"/>
</dbReference>
<dbReference type="SMART" id="SM00450">
    <property type="entry name" value="RHOD"/>
    <property type="match status" value="1"/>
</dbReference>
<dbReference type="PANTHER" id="PTHR43031:SF1">
    <property type="entry name" value="PYRIDINE NUCLEOTIDE-DISULPHIDE OXIDOREDUCTASE"/>
    <property type="match status" value="1"/>
</dbReference>
<proteinExistence type="predicted"/>
<dbReference type="CDD" id="cd00158">
    <property type="entry name" value="RHOD"/>
    <property type="match status" value="1"/>
</dbReference>
<gene>
    <name evidence="2" type="ORF">GCM10010307_42750</name>
</gene>
<evidence type="ECO:0000259" key="1">
    <source>
        <dbReference type="PROSITE" id="PS50206"/>
    </source>
</evidence>
<dbReference type="InterPro" id="IPR036873">
    <property type="entry name" value="Rhodanese-like_dom_sf"/>
</dbReference>
<dbReference type="Pfam" id="PF00581">
    <property type="entry name" value="Rhodanese"/>
    <property type="match status" value="1"/>
</dbReference>
<protein>
    <recommendedName>
        <fullName evidence="1">Rhodanese domain-containing protein</fullName>
    </recommendedName>
</protein>
<dbReference type="PANTHER" id="PTHR43031">
    <property type="entry name" value="FAD-DEPENDENT OXIDOREDUCTASE"/>
    <property type="match status" value="1"/>
</dbReference>
<dbReference type="Proteomes" id="UP001500151">
    <property type="component" value="Unassembled WGS sequence"/>
</dbReference>
<feature type="domain" description="Rhodanese" evidence="1">
    <location>
        <begin position="21"/>
        <end position="110"/>
    </location>
</feature>
<sequence>MVFFRRGSGRLSPVRAQERVAQGRAVLLDVRENSEWRAGHAPGALHLPLSRLEAGAAVPEAARGRPVVAICRSGRRSQRAADILAGRGVDATDVTGGMVAWAGAGLPVTGPGGGVTA</sequence>
<dbReference type="InterPro" id="IPR050229">
    <property type="entry name" value="GlpE_sulfurtransferase"/>
</dbReference>
<dbReference type="EMBL" id="BAAASJ010000042">
    <property type="protein sequence ID" value="GAA2641363.1"/>
    <property type="molecule type" value="Genomic_DNA"/>
</dbReference>
<evidence type="ECO:0000313" key="3">
    <source>
        <dbReference type="Proteomes" id="UP001500151"/>
    </source>
</evidence>
<dbReference type="Gene3D" id="3.40.250.10">
    <property type="entry name" value="Rhodanese-like domain"/>
    <property type="match status" value="1"/>
</dbReference>
<dbReference type="RefSeq" id="WP_344392029.1">
    <property type="nucleotide sequence ID" value="NZ_BAAASJ010000042.1"/>
</dbReference>
<name>A0ABN3R278_9ACTN</name>
<evidence type="ECO:0000313" key="2">
    <source>
        <dbReference type="EMBL" id="GAA2641363.1"/>
    </source>
</evidence>
<dbReference type="InterPro" id="IPR001763">
    <property type="entry name" value="Rhodanese-like_dom"/>
</dbReference>
<reference evidence="2 3" key="1">
    <citation type="journal article" date="2019" name="Int. J. Syst. Evol. Microbiol.">
        <title>The Global Catalogue of Microorganisms (GCM) 10K type strain sequencing project: providing services to taxonomists for standard genome sequencing and annotation.</title>
        <authorList>
            <consortium name="The Broad Institute Genomics Platform"/>
            <consortium name="The Broad Institute Genome Sequencing Center for Infectious Disease"/>
            <person name="Wu L."/>
            <person name="Ma J."/>
        </authorList>
    </citation>
    <scope>NUCLEOTIDE SEQUENCE [LARGE SCALE GENOMIC DNA]</scope>
    <source>
        <strain evidence="2 3">JCM 4524</strain>
    </source>
</reference>
<keyword evidence="3" id="KW-1185">Reference proteome</keyword>
<accession>A0ABN3R278</accession>
<dbReference type="SUPFAM" id="SSF52821">
    <property type="entry name" value="Rhodanese/Cell cycle control phosphatase"/>
    <property type="match status" value="1"/>
</dbReference>
<comment type="caution">
    <text evidence="2">The sequence shown here is derived from an EMBL/GenBank/DDBJ whole genome shotgun (WGS) entry which is preliminary data.</text>
</comment>